<reference evidence="2 3" key="1">
    <citation type="submission" date="2020-07" db="EMBL/GenBank/DDBJ databases">
        <title>Natrinema (YPL30) sp. nov. and Haloterrigena xxxxxx (YPL8) sp. nov., isolated from a salt mine.</title>
        <authorList>
            <person name="Cui H."/>
        </authorList>
    </citation>
    <scope>NUCLEOTIDE SEQUENCE [LARGE SCALE GENOMIC DNA]</scope>
    <source>
        <strain evidence="2 3">YPL13</strain>
    </source>
</reference>
<dbReference type="RefSeq" id="WP_180842143.1">
    <property type="nucleotide sequence ID" value="NZ_CP059154.1"/>
</dbReference>
<gene>
    <name evidence="2" type="ORF">HYG81_05020</name>
</gene>
<feature type="region of interest" description="Disordered" evidence="1">
    <location>
        <begin position="75"/>
        <end position="242"/>
    </location>
</feature>
<dbReference type="Proteomes" id="UP000510869">
    <property type="component" value="Chromosome"/>
</dbReference>
<protein>
    <submittedName>
        <fullName evidence="2">Uncharacterized protein</fullName>
    </submittedName>
</protein>
<feature type="compositionally biased region" description="Acidic residues" evidence="1">
    <location>
        <begin position="112"/>
        <end position="134"/>
    </location>
</feature>
<dbReference type="OrthoDB" id="229248at2157"/>
<sequence>MCATFSDDDVDKPVENDAGEAVGVVTAVEGDVAHVRPDPTVVESIKSSLGWEKGAEETIVLDRESVREITADAVRLEGNLPIRDDSTADVDVEPNESSGQTPEPAGGMSGIDETEIADDMADDDGLSAADEMDQIEAQSRGAEVDPTELAGRDSGLSAQPDDDDRRTDAAVDIGDDAQRTDAAVDPDEDASRTDAAVDPDAVRESDATDSGPTTEDGAQGLEDDPETERLADAGSDDNREDE</sequence>
<evidence type="ECO:0000313" key="2">
    <source>
        <dbReference type="EMBL" id="QLK26973.1"/>
    </source>
</evidence>
<accession>A0A7D6CSP2</accession>
<dbReference type="GeneID" id="56142543"/>
<proteinExistence type="predicted"/>
<organism evidence="2 3">
    <name type="scientific">Natrinema zhouii</name>
    <dbReference type="NCBI Taxonomy" id="1710539"/>
    <lineage>
        <taxon>Archaea</taxon>
        <taxon>Methanobacteriati</taxon>
        <taxon>Methanobacteriota</taxon>
        <taxon>Stenosarchaea group</taxon>
        <taxon>Halobacteria</taxon>
        <taxon>Halobacteriales</taxon>
        <taxon>Natrialbaceae</taxon>
        <taxon>Natrinema</taxon>
    </lineage>
</organism>
<dbReference type="KEGG" id="nay:HYG81_05020"/>
<evidence type="ECO:0000256" key="1">
    <source>
        <dbReference type="SAM" id="MobiDB-lite"/>
    </source>
</evidence>
<keyword evidence="3" id="KW-1185">Reference proteome</keyword>
<dbReference type="EMBL" id="CP059154">
    <property type="protein sequence ID" value="QLK26973.1"/>
    <property type="molecule type" value="Genomic_DNA"/>
</dbReference>
<name>A0A7D6CSP2_9EURY</name>
<dbReference type="AlphaFoldDB" id="A0A7D6CSP2"/>
<evidence type="ECO:0000313" key="3">
    <source>
        <dbReference type="Proteomes" id="UP000510869"/>
    </source>
</evidence>